<feature type="compositionally biased region" description="Polar residues" evidence="1">
    <location>
        <begin position="1"/>
        <end position="12"/>
    </location>
</feature>
<sequence length="293" mass="32765">MRISGWGSNNSSDSRKERERSAAFQRRHRIGERVTGRVLKRERSGYAWVDFEGLELLANIQSDPEPGSRLLFQIIRLEPDILLQELHVAQAQGDPLGPAVNLFWATRTRFESASTELRKVLSAMPGPEQQRKVVFELRLAEASDLAHEFQLVIKARDAVNALLATRGEGRLDYRPWLLPDALSGEMLTVKRPEPSPAQDQGTAIEETAFSFALPPHGQCEMRLMVSPTTATVRLFLEHTGLAPAFEKILLSFLFSEKSVEFFTPTNLPPEARAGVLAPQLSSGQALPRFARRI</sequence>
<evidence type="ECO:0000313" key="3">
    <source>
        <dbReference type="Proteomes" id="UP000269883"/>
    </source>
</evidence>
<evidence type="ECO:0000256" key="1">
    <source>
        <dbReference type="SAM" id="MobiDB-lite"/>
    </source>
</evidence>
<name>A0A2Z6AXP1_9BACT</name>
<dbReference type="Proteomes" id="UP000269883">
    <property type="component" value="Chromosome"/>
</dbReference>
<feature type="region of interest" description="Disordered" evidence="1">
    <location>
        <begin position="1"/>
        <end position="24"/>
    </location>
</feature>
<accession>A0A2Z6AXP1</accession>
<dbReference type="OrthoDB" id="5471843at2"/>
<dbReference type="AlphaFoldDB" id="A0A2Z6AXP1"/>
<organism evidence="2 3">
    <name type="scientific">Desulfovibrio ferrophilus</name>
    <dbReference type="NCBI Taxonomy" id="241368"/>
    <lineage>
        <taxon>Bacteria</taxon>
        <taxon>Pseudomonadati</taxon>
        <taxon>Thermodesulfobacteriota</taxon>
        <taxon>Desulfovibrionia</taxon>
        <taxon>Desulfovibrionales</taxon>
        <taxon>Desulfovibrionaceae</taxon>
        <taxon>Desulfovibrio</taxon>
    </lineage>
</organism>
<gene>
    <name evidence="2" type="ORF">DFE_1254</name>
</gene>
<dbReference type="KEGG" id="dfl:DFE_1254"/>
<keyword evidence="3" id="KW-1185">Reference proteome</keyword>
<evidence type="ECO:0000313" key="2">
    <source>
        <dbReference type="EMBL" id="BBD07980.1"/>
    </source>
</evidence>
<dbReference type="RefSeq" id="WP_126377705.1">
    <property type="nucleotide sequence ID" value="NZ_AP017378.1"/>
</dbReference>
<proteinExistence type="predicted"/>
<reference evidence="2 3" key="1">
    <citation type="journal article" date="2018" name="Sci. Adv.">
        <title>Multi-heme cytochromes provide a pathway for survival in energy-limited environments.</title>
        <authorList>
            <person name="Deng X."/>
            <person name="Dohmae N."/>
            <person name="Nealson K.H."/>
            <person name="Hashimoto K."/>
            <person name="Okamoto A."/>
        </authorList>
    </citation>
    <scope>NUCLEOTIDE SEQUENCE [LARGE SCALE GENOMIC DNA]</scope>
    <source>
        <strain evidence="2 3">IS5</strain>
    </source>
</reference>
<protein>
    <submittedName>
        <fullName evidence="2">Uncharacterized protein</fullName>
    </submittedName>
</protein>
<dbReference type="EMBL" id="AP017378">
    <property type="protein sequence ID" value="BBD07980.1"/>
    <property type="molecule type" value="Genomic_DNA"/>
</dbReference>